<sequence>MKIKSVVITVLTLYATLSWANNCHCSNCTDQGQCCPNHQQCSHQQNMGSSNIILQATPMNIAVQYADGAKMKEILLEAPIQQVLCSFDPAALHSLLSYLPGINTGNDSPAVVKQTICNDKEFYAKMNSIHPDTFKRMINALPDINFLFTYLDPSFSARIIQSANEVAIVNSHRSFLDNRNVVFHLYQEMPNIDSNYTSTLLDVNCGYIYYVMEDHYNLEYLIPYMDSKTLNYVIMCYPQLGEKMAAFNGYTLERVLRNIYHLIPFLKNLSDSTKSIYLWKVPSLGRIMPKTMSNDFAELKFIRNRIDEKNLAYLRSKVPQIDMILNRLNYYDLAALNSKMANIKKYVDTISSDDLERINSSIEFICAIWDNHGRTAVLRLLKHKVFDAGRPFFRLLL</sequence>
<organism evidence="4">
    <name type="scientific">Rodentolepis nana</name>
    <name type="common">Dwarf tapeworm</name>
    <name type="synonym">Hymenolepis nana</name>
    <dbReference type="NCBI Taxonomy" id="102285"/>
    <lineage>
        <taxon>Eukaryota</taxon>
        <taxon>Metazoa</taxon>
        <taxon>Spiralia</taxon>
        <taxon>Lophotrochozoa</taxon>
        <taxon>Platyhelminthes</taxon>
        <taxon>Cestoda</taxon>
        <taxon>Eucestoda</taxon>
        <taxon>Cyclophyllidea</taxon>
        <taxon>Hymenolepididae</taxon>
        <taxon>Rodentolepis</taxon>
    </lineage>
</organism>
<proteinExistence type="predicted"/>
<evidence type="ECO:0000313" key="3">
    <source>
        <dbReference type="Proteomes" id="UP000278807"/>
    </source>
</evidence>
<dbReference type="AlphaFoldDB" id="A0A0R3TUP5"/>
<dbReference type="EMBL" id="UZAE01013603">
    <property type="protein sequence ID" value="VDO10564.1"/>
    <property type="molecule type" value="Genomic_DNA"/>
</dbReference>
<evidence type="ECO:0000313" key="2">
    <source>
        <dbReference type="EMBL" id="VDO10564.1"/>
    </source>
</evidence>
<evidence type="ECO:0000313" key="4">
    <source>
        <dbReference type="WBParaSite" id="HNAJ_0001149601-mRNA-1"/>
    </source>
</evidence>
<feature type="chain" id="PRO_5043132091" evidence="1">
    <location>
        <begin position="21"/>
        <end position="397"/>
    </location>
</feature>
<evidence type="ECO:0000256" key="1">
    <source>
        <dbReference type="SAM" id="SignalP"/>
    </source>
</evidence>
<accession>A0A0R3TUP5</accession>
<reference evidence="2 3" key="2">
    <citation type="submission" date="2018-11" db="EMBL/GenBank/DDBJ databases">
        <authorList>
            <consortium name="Pathogen Informatics"/>
        </authorList>
    </citation>
    <scope>NUCLEOTIDE SEQUENCE [LARGE SCALE GENOMIC DNA]</scope>
</reference>
<reference evidence="4" key="1">
    <citation type="submission" date="2017-02" db="UniProtKB">
        <authorList>
            <consortium name="WormBaseParasite"/>
        </authorList>
    </citation>
    <scope>IDENTIFICATION</scope>
</reference>
<gene>
    <name evidence="2" type="ORF">HNAJ_LOCUS11486</name>
</gene>
<name>A0A0R3TUP5_RODNA</name>
<keyword evidence="1" id="KW-0732">Signal</keyword>
<keyword evidence="3" id="KW-1185">Reference proteome</keyword>
<dbReference type="OrthoDB" id="10392748at2759"/>
<feature type="signal peptide" evidence="1">
    <location>
        <begin position="1"/>
        <end position="20"/>
    </location>
</feature>
<protein>
    <submittedName>
        <fullName evidence="4">Secreted protein</fullName>
    </submittedName>
</protein>
<dbReference type="Proteomes" id="UP000278807">
    <property type="component" value="Unassembled WGS sequence"/>
</dbReference>
<dbReference type="WBParaSite" id="HNAJ_0001149601-mRNA-1">
    <property type="protein sequence ID" value="HNAJ_0001149601-mRNA-1"/>
    <property type="gene ID" value="HNAJ_0001149601"/>
</dbReference>